<evidence type="ECO:0000313" key="2">
    <source>
        <dbReference type="Proteomes" id="UP000792457"/>
    </source>
</evidence>
<name>A0A8K0P525_LADFU</name>
<organism evidence="1 2">
    <name type="scientific">Ladona fulva</name>
    <name type="common">Scarce chaser dragonfly</name>
    <name type="synonym">Libellula fulva</name>
    <dbReference type="NCBI Taxonomy" id="123851"/>
    <lineage>
        <taxon>Eukaryota</taxon>
        <taxon>Metazoa</taxon>
        <taxon>Ecdysozoa</taxon>
        <taxon>Arthropoda</taxon>
        <taxon>Hexapoda</taxon>
        <taxon>Insecta</taxon>
        <taxon>Pterygota</taxon>
        <taxon>Palaeoptera</taxon>
        <taxon>Odonata</taxon>
        <taxon>Epiprocta</taxon>
        <taxon>Anisoptera</taxon>
        <taxon>Libelluloidea</taxon>
        <taxon>Libellulidae</taxon>
        <taxon>Ladona</taxon>
    </lineage>
</organism>
<evidence type="ECO:0000313" key="1">
    <source>
        <dbReference type="EMBL" id="KAG8231184.1"/>
    </source>
</evidence>
<reference evidence="1" key="2">
    <citation type="submission" date="2017-10" db="EMBL/GenBank/DDBJ databases">
        <title>Ladona fulva Genome sequencing and assembly.</title>
        <authorList>
            <person name="Murali S."/>
            <person name="Richards S."/>
            <person name="Bandaranaike D."/>
            <person name="Bellair M."/>
            <person name="Blankenburg K."/>
            <person name="Chao H."/>
            <person name="Dinh H."/>
            <person name="Doddapaneni H."/>
            <person name="Dugan-Rocha S."/>
            <person name="Elkadiri S."/>
            <person name="Gnanaolivu R."/>
            <person name="Hernandez B."/>
            <person name="Skinner E."/>
            <person name="Javaid M."/>
            <person name="Lee S."/>
            <person name="Li M."/>
            <person name="Ming W."/>
            <person name="Munidasa M."/>
            <person name="Muniz J."/>
            <person name="Nguyen L."/>
            <person name="Hughes D."/>
            <person name="Osuji N."/>
            <person name="Pu L.-L."/>
            <person name="Puazo M."/>
            <person name="Qu C."/>
            <person name="Quiroz J."/>
            <person name="Raj R."/>
            <person name="Weissenberger G."/>
            <person name="Xin Y."/>
            <person name="Zou X."/>
            <person name="Han Y."/>
            <person name="Worley K."/>
            <person name="Muzny D."/>
            <person name="Gibbs R."/>
        </authorList>
    </citation>
    <scope>NUCLEOTIDE SEQUENCE</scope>
    <source>
        <strain evidence="1">Sampled in the wild</strain>
    </source>
</reference>
<reference evidence="1" key="1">
    <citation type="submission" date="2013-04" db="EMBL/GenBank/DDBJ databases">
        <authorList>
            <person name="Qu J."/>
            <person name="Murali S.C."/>
            <person name="Bandaranaike D."/>
            <person name="Bellair M."/>
            <person name="Blankenburg K."/>
            <person name="Chao H."/>
            <person name="Dinh H."/>
            <person name="Doddapaneni H."/>
            <person name="Downs B."/>
            <person name="Dugan-Rocha S."/>
            <person name="Elkadiri S."/>
            <person name="Gnanaolivu R.D."/>
            <person name="Hernandez B."/>
            <person name="Javaid M."/>
            <person name="Jayaseelan J.C."/>
            <person name="Lee S."/>
            <person name="Li M."/>
            <person name="Ming W."/>
            <person name="Munidasa M."/>
            <person name="Muniz J."/>
            <person name="Nguyen L."/>
            <person name="Ongeri F."/>
            <person name="Osuji N."/>
            <person name="Pu L.-L."/>
            <person name="Puazo M."/>
            <person name="Qu C."/>
            <person name="Quiroz J."/>
            <person name="Raj R."/>
            <person name="Weissenberger G."/>
            <person name="Xin Y."/>
            <person name="Zou X."/>
            <person name="Han Y."/>
            <person name="Richards S."/>
            <person name="Worley K."/>
            <person name="Muzny D."/>
            <person name="Gibbs R."/>
        </authorList>
    </citation>
    <scope>NUCLEOTIDE SEQUENCE</scope>
    <source>
        <strain evidence="1">Sampled in the wild</strain>
    </source>
</reference>
<keyword evidence="2" id="KW-1185">Reference proteome</keyword>
<accession>A0A8K0P525</accession>
<dbReference type="EMBL" id="KZ308540">
    <property type="protein sequence ID" value="KAG8231184.1"/>
    <property type="molecule type" value="Genomic_DNA"/>
</dbReference>
<comment type="caution">
    <text evidence="1">The sequence shown here is derived from an EMBL/GenBank/DDBJ whole genome shotgun (WGS) entry which is preliminary data.</text>
</comment>
<dbReference type="AlphaFoldDB" id="A0A8K0P525"/>
<sequence>MPEGIGDSSDPRFVAWTVRLMADYLRLKVLAHWSSAGVRCDVGRGAGTEIHWDAVCIEQRRRRRPYENPRLQSTG</sequence>
<protein>
    <submittedName>
        <fullName evidence="1">Uncharacterized protein</fullName>
    </submittedName>
</protein>
<gene>
    <name evidence="1" type="ORF">J437_LFUL007944</name>
</gene>
<proteinExistence type="predicted"/>
<dbReference type="Proteomes" id="UP000792457">
    <property type="component" value="Unassembled WGS sequence"/>
</dbReference>